<keyword evidence="2 4" id="KW-0697">Rotamase</keyword>
<dbReference type="InterPro" id="IPR024936">
    <property type="entry name" value="Cyclophilin-type_PPIase"/>
</dbReference>
<dbReference type="SUPFAM" id="SSF50891">
    <property type="entry name" value="Cyclophilin-like"/>
    <property type="match status" value="1"/>
</dbReference>
<organism evidence="6 7">
    <name type="scientific">Sphaerosporella brunnea</name>
    <dbReference type="NCBI Taxonomy" id="1250544"/>
    <lineage>
        <taxon>Eukaryota</taxon>
        <taxon>Fungi</taxon>
        <taxon>Dikarya</taxon>
        <taxon>Ascomycota</taxon>
        <taxon>Pezizomycotina</taxon>
        <taxon>Pezizomycetes</taxon>
        <taxon>Pezizales</taxon>
        <taxon>Pyronemataceae</taxon>
        <taxon>Sphaerosporella</taxon>
    </lineage>
</organism>
<comment type="caution">
    <text evidence="6">The sequence shown here is derived from an EMBL/GenBank/DDBJ whole genome shotgun (WGS) entry which is preliminary data.</text>
</comment>
<dbReference type="CDD" id="cd00317">
    <property type="entry name" value="cyclophilin"/>
    <property type="match status" value="1"/>
</dbReference>
<gene>
    <name evidence="6" type="ORF">FN846DRAFT_779638</name>
</gene>
<comment type="catalytic activity">
    <reaction evidence="1 4">
        <text>[protein]-peptidylproline (omega=180) = [protein]-peptidylproline (omega=0)</text>
        <dbReference type="Rhea" id="RHEA:16237"/>
        <dbReference type="Rhea" id="RHEA-COMP:10747"/>
        <dbReference type="Rhea" id="RHEA-COMP:10748"/>
        <dbReference type="ChEBI" id="CHEBI:83833"/>
        <dbReference type="ChEBI" id="CHEBI:83834"/>
        <dbReference type="EC" id="5.2.1.8"/>
    </reaction>
</comment>
<dbReference type="InterPro" id="IPR029000">
    <property type="entry name" value="Cyclophilin-like_dom_sf"/>
</dbReference>
<dbReference type="GO" id="GO:0003755">
    <property type="term" value="F:peptidyl-prolyl cis-trans isomerase activity"/>
    <property type="evidence" value="ECO:0007669"/>
    <property type="project" value="UniProtKB-UniRule"/>
</dbReference>
<dbReference type="PANTHER" id="PTHR11071:SF561">
    <property type="entry name" value="PEPTIDYL-PROLYL CIS-TRANS ISOMERASE D-RELATED"/>
    <property type="match status" value="1"/>
</dbReference>
<protein>
    <recommendedName>
        <fullName evidence="4">Peptidyl-prolyl cis-trans isomerase</fullName>
        <shortName evidence="4">PPIase</shortName>
        <ecNumber evidence="4">5.2.1.8</ecNumber>
    </recommendedName>
</protein>
<dbReference type="Pfam" id="PF00160">
    <property type="entry name" value="Pro_isomerase"/>
    <property type="match status" value="1"/>
</dbReference>
<evidence type="ECO:0000256" key="3">
    <source>
        <dbReference type="ARBA" id="ARBA00023235"/>
    </source>
</evidence>
<dbReference type="Proteomes" id="UP000326924">
    <property type="component" value="Unassembled WGS sequence"/>
</dbReference>
<dbReference type="EC" id="5.2.1.8" evidence="4"/>
<evidence type="ECO:0000256" key="4">
    <source>
        <dbReference type="RuleBase" id="RU363019"/>
    </source>
</evidence>
<evidence type="ECO:0000256" key="1">
    <source>
        <dbReference type="ARBA" id="ARBA00000971"/>
    </source>
</evidence>
<feature type="domain" description="PPIase cyclophilin-type" evidence="5">
    <location>
        <begin position="11"/>
        <end position="189"/>
    </location>
</feature>
<name>A0A5J5EUD9_9PEZI</name>
<dbReference type="AlphaFoldDB" id="A0A5J5EUD9"/>
<keyword evidence="3 4" id="KW-0413">Isomerase</keyword>
<proteinExistence type="inferred from homology"/>
<dbReference type="InterPro" id="IPR002130">
    <property type="entry name" value="Cyclophilin-type_PPIase_dom"/>
</dbReference>
<dbReference type="GO" id="GO:0006457">
    <property type="term" value="P:protein folding"/>
    <property type="evidence" value="ECO:0007669"/>
    <property type="project" value="TreeGrafter"/>
</dbReference>
<dbReference type="Gene3D" id="2.40.100.10">
    <property type="entry name" value="Cyclophilin-like"/>
    <property type="match status" value="1"/>
</dbReference>
<comment type="similarity">
    <text evidence="4">Belongs to the cyclophilin-type PPIase family.</text>
</comment>
<dbReference type="OrthoDB" id="407558at2759"/>
<dbReference type="GO" id="GO:0005737">
    <property type="term" value="C:cytoplasm"/>
    <property type="evidence" value="ECO:0007669"/>
    <property type="project" value="TreeGrafter"/>
</dbReference>
<dbReference type="PRINTS" id="PR00153">
    <property type="entry name" value="CSAPPISMRASE"/>
</dbReference>
<sequence>MEPEHVRPRVYFDFSIGNYNARRIVIELYDDKAPKTCKNFLLLINGTQPPLNCAGAYPGGFPRYIPVCYFGTAAHRLVPDVLVQFGDMSHMDGRGGILALLAHLRTMPCENLKWRRLNVAGLVCMASRGPDQVTSQFFITLGDCEHLAERYTCFGIVVEGMDVLAEINRIQVDDDDRPRIPIIVMRCAE</sequence>
<keyword evidence="7" id="KW-1185">Reference proteome</keyword>
<dbReference type="PIRSF" id="PIRSF001467">
    <property type="entry name" value="Peptidylpro_ismrse"/>
    <property type="match status" value="1"/>
</dbReference>
<evidence type="ECO:0000313" key="6">
    <source>
        <dbReference type="EMBL" id="KAA8904482.1"/>
    </source>
</evidence>
<dbReference type="PANTHER" id="PTHR11071">
    <property type="entry name" value="PEPTIDYL-PROLYL CIS-TRANS ISOMERASE"/>
    <property type="match status" value="1"/>
</dbReference>
<evidence type="ECO:0000259" key="5">
    <source>
        <dbReference type="PROSITE" id="PS50072"/>
    </source>
</evidence>
<evidence type="ECO:0000313" key="7">
    <source>
        <dbReference type="Proteomes" id="UP000326924"/>
    </source>
</evidence>
<dbReference type="EMBL" id="VXIS01000108">
    <property type="protein sequence ID" value="KAA8904482.1"/>
    <property type="molecule type" value="Genomic_DNA"/>
</dbReference>
<dbReference type="GO" id="GO:0016018">
    <property type="term" value="F:cyclosporin A binding"/>
    <property type="evidence" value="ECO:0007669"/>
    <property type="project" value="TreeGrafter"/>
</dbReference>
<reference evidence="6 7" key="1">
    <citation type="submission" date="2019-09" db="EMBL/GenBank/DDBJ databases">
        <title>Draft genome of the ectomycorrhizal ascomycete Sphaerosporella brunnea.</title>
        <authorList>
            <consortium name="DOE Joint Genome Institute"/>
            <person name="Benucci G.M."/>
            <person name="Marozzi G."/>
            <person name="Antonielli L."/>
            <person name="Sanchez S."/>
            <person name="Marco P."/>
            <person name="Wang X."/>
            <person name="Falini L.B."/>
            <person name="Barry K."/>
            <person name="Haridas S."/>
            <person name="Lipzen A."/>
            <person name="Labutti K."/>
            <person name="Grigoriev I.V."/>
            <person name="Murat C."/>
            <person name="Martin F."/>
            <person name="Albertini E."/>
            <person name="Donnini D."/>
            <person name="Bonito G."/>
        </authorList>
    </citation>
    <scope>NUCLEOTIDE SEQUENCE [LARGE SCALE GENOMIC DNA]</scope>
    <source>
        <strain evidence="6 7">Sb_GMNB300</strain>
    </source>
</reference>
<accession>A0A5J5EUD9</accession>
<dbReference type="InParanoid" id="A0A5J5EUD9"/>
<dbReference type="PROSITE" id="PS50072">
    <property type="entry name" value="CSA_PPIASE_2"/>
    <property type="match status" value="1"/>
</dbReference>
<evidence type="ECO:0000256" key="2">
    <source>
        <dbReference type="ARBA" id="ARBA00023110"/>
    </source>
</evidence>
<comment type="function">
    <text evidence="4">PPIases accelerate the folding of proteins. It catalyzes the cis-trans isomerization of proline imidic peptide bonds in oligopeptides.</text>
</comment>